<dbReference type="GO" id="GO:0008146">
    <property type="term" value="F:sulfotransferase activity"/>
    <property type="evidence" value="ECO:0007669"/>
    <property type="project" value="InterPro"/>
</dbReference>
<dbReference type="Gene3D" id="3.40.50.300">
    <property type="entry name" value="P-loop containing nucleotide triphosphate hydrolases"/>
    <property type="match status" value="1"/>
</dbReference>
<dbReference type="EC" id="2.8.2.-" evidence="3"/>
<comment type="similarity">
    <text evidence="3">Belongs to the sulfotransferase 1 family.</text>
</comment>
<evidence type="ECO:0000313" key="4">
    <source>
        <dbReference type="EMBL" id="GIL89326.1"/>
    </source>
</evidence>
<dbReference type="AlphaFoldDB" id="A0A8J4FWW1"/>
<dbReference type="OrthoDB" id="524083at2759"/>
<evidence type="ECO:0000256" key="3">
    <source>
        <dbReference type="RuleBase" id="RU361155"/>
    </source>
</evidence>
<comment type="caution">
    <text evidence="4">The sequence shown here is derived from an EMBL/GenBank/DDBJ whole genome shotgun (WGS) entry which is preliminary data.</text>
</comment>
<sequence>MDRVRGRTYLFHGMAFAFFLSSWIESEAALNTSIPNYLEIYKPIDYAVVGQQKSGTSTLWNILTLNPAVKWVGHGKESFFFSGELPRTTLCDNLVEDFLTQAAVQRLKLNRTDMLIGDWSATHFSCPCCPAAFKSLNANLKIIVVLRDPVQRALSRFVEQKRSIKMPLHKTVENFTFPEFVQLEVAALEACVARAASMEQPRPPSPTVPALSAQGLRGPVDAEPLVGWGAGLDIRRWMEMQCYSRSNIIGWSIYDVFLENYLAYFPKEQVLVLYTDDLWTQPLQLFERVEAFLGAPPHRYDSAVVNLVFNSHDCYHWRCARKKGDIKSILLAASSEEGPQQQLSRNGPFAQAVSRLVDLYRPHVTRLFSWAEQGRIASPPDRWKQLYG</sequence>
<proteinExistence type="inferred from homology"/>
<gene>
    <name evidence="4" type="ORF">Vretifemale_17158</name>
</gene>
<dbReference type="PANTHER" id="PTHR10605:SF56">
    <property type="entry name" value="BIFUNCTIONAL HEPARAN SULFATE N-DEACETYLASE_N-SULFOTRANSFERASE"/>
    <property type="match status" value="1"/>
</dbReference>
<keyword evidence="1 3" id="KW-0808">Transferase</keyword>
<dbReference type="EMBL" id="BNCP01000050">
    <property type="protein sequence ID" value="GIL89326.1"/>
    <property type="molecule type" value="Genomic_DNA"/>
</dbReference>
<dbReference type="SUPFAM" id="SSF52540">
    <property type="entry name" value="P-loop containing nucleoside triphosphate hydrolases"/>
    <property type="match status" value="1"/>
</dbReference>
<name>A0A8J4FWW1_9CHLO</name>
<protein>
    <recommendedName>
        <fullName evidence="3">Sulfotransferase</fullName>
        <ecNumber evidence="3">2.8.2.-</ecNumber>
    </recommendedName>
</protein>
<evidence type="ECO:0000256" key="2">
    <source>
        <dbReference type="ARBA" id="ARBA00023180"/>
    </source>
</evidence>
<dbReference type="InterPro" id="IPR000863">
    <property type="entry name" value="Sulfotransferase_dom"/>
</dbReference>
<dbReference type="PANTHER" id="PTHR10605">
    <property type="entry name" value="HEPARAN SULFATE SULFOTRANSFERASE"/>
    <property type="match status" value="1"/>
</dbReference>
<keyword evidence="2" id="KW-0325">Glycoprotein</keyword>
<dbReference type="InterPro" id="IPR037359">
    <property type="entry name" value="NST/OST"/>
</dbReference>
<evidence type="ECO:0000256" key="1">
    <source>
        <dbReference type="ARBA" id="ARBA00022679"/>
    </source>
</evidence>
<dbReference type="Pfam" id="PF00685">
    <property type="entry name" value="Sulfotransfer_1"/>
    <property type="match status" value="1"/>
</dbReference>
<keyword evidence="5" id="KW-1185">Reference proteome</keyword>
<dbReference type="Proteomes" id="UP000747110">
    <property type="component" value="Unassembled WGS sequence"/>
</dbReference>
<dbReference type="InterPro" id="IPR027417">
    <property type="entry name" value="P-loop_NTPase"/>
</dbReference>
<reference evidence="4" key="1">
    <citation type="journal article" date="2021" name="Proc. Natl. Acad. Sci. U.S.A.">
        <title>Three genomes in the algal genus Volvox reveal the fate of a haploid sex-determining region after a transition to homothallism.</title>
        <authorList>
            <person name="Yamamoto K."/>
            <person name="Hamaji T."/>
            <person name="Kawai-Toyooka H."/>
            <person name="Matsuzaki R."/>
            <person name="Takahashi F."/>
            <person name="Nishimura Y."/>
            <person name="Kawachi M."/>
            <person name="Noguchi H."/>
            <person name="Minakuchi Y."/>
            <person name="Umen J.G."/>
            <person name="Toyoda A."/>
            <person name="Nozaki H."/>
        </authorList>
    </citation>
    <scope>NUCLEOTIDE SEQUENCE</scope>
    <source>
        <strain evidence="4">NIES-3786</strain>
    </source>
</reference>
<evidence type="ECO:0000313" key="5">
    <source>
        <dbReference type="Proteomes" id="UP000747110"/>
    </source>
</evidence>
<organism evidence="4 5">
    <name type="scientific">Volvox reticuliferus</name>
    <dbReference type="NCBI Taxonomy" id="1737510"/>
    <lineage>
        <taxon>Eukaryota</taxon>
        <taxon>Viridiplantae</taxon>
        <taxon>Chlorophyta</taxon>
        <taxon>core chlorophytes</taxon>
        <taxon>Chlorophyceae</taxon>
        <taxon>CS clade</taxon>
        <taxon>Chlamydomonadales</taxon>
        <taxon>Volvocaceae</taxon>
        <taxon>Volvox</taxon>
    </lineage>
</organism>
<accession>A0A8J4FWW1</accession>